<dbReference type="EMBL" id="WTVS01000041">
    <property type="protein sequence ID" value="NMF99282.1"/>
    <property type="molecule type" value="Genomic_DNA"/>
</dbReference>
<feature type="transmembrane region" description="Helical" evidence="2">
    <location>
        <begin position="31"/>
        <end position="50"/>
    </location>
</feature>
<feature type="compositionally biased region" description="Polar residues" evidence="1">
    <location>
        <begin position="81"/>
        <end position="90"/>
    </location>
</feature>
<feature type="region of interest" description="Disordered" evidence="1">
    <location>
        <begin position="1"/>
        <end position="24"/>
    </location>
</feature>
<comment type="caution">
    <text evidence="3">The sequence shown here is derived from an EMBL/GenBank/DDBJ whole genome shotgun (WGS) entry which is preliminary data.</text>
</comment>
<evidence type="ECO:0000313" key="3">
    <source>
        <dbReference type="EMBL" id="NMF99282.1"/>
    </source>
</evidence>
<name>A0ABX1NJ07_9RHOO</name>
<dbReference type="Proteomes" id="UP000634522">
    <property type="component" value="Unassembled WGS sequence"/>
</dbReference>
<evidence type="ECO:0000256" key="1">
    <source>
        <dbReference type="SAM" id="MobiDB-lite"/>
    </source>
</evidence>
<sequence length="105" mass="10756">MEKLETAGADARSANRSVCPSSHQRPAGTKILIAVAIVGAIAGIVLNWGWLVAAGIAPLILAAVPCLAMCALGLCADKLRNGQSCTPAKTDSTRDPGVLPERPKP</sequence>
<keyword evidence="2" id="KW-0812">Transmembrane</keyword>
<protein>
    <recommendedName>
        <fullName evidence="5">Transmembrane protein</fullName>
    </recommendedName>
</protein>
<feature type="compositionally biased region" description="Polar residues" evidence="1">
    <location>
        <begin position="14"/>
        <end position="24"/>
    </location>
</feature>
<organism evidence="3 4">
    <name type="scientific">Aromatoleum toluolicum</name>
    <dbReference type="NCBI Taxonomy" id="90060"/>
    <lineage>
        <taxon>Bacteria</taxon>
        <taxon>Pseudomonadati</taxon>
        <taxon>Pseudomonadota</taxon>
        <taxon>Betaproteobacteria</taxon>
        <taxon>Rhodocyclales</taxon>
        <taxon>Rhodocyclaceae</taxon>
        <taxon>Aromatoleum</taxon>
    </lineage>
</organism>
<keyword evidence="2" id="KW-0472">Membrane</keyword>
<feature type="transmembrane region" description="Helical" evidence="2">
    <location>
        <begin position="56"/>
        <end position="76"/>
    </location>
</feature>
<keyword evidence="4" id="KW-1185">Reference proteome</keyword>
<dbReference type="RefSeq" id="WP_169141852.1">
    <property type="nucleotide sequence ID" value="NZ_WTVS01000041.1"/>
</dbReference>
<keyword evidence="2" id="KW-1133">Transmembrane helix</keyword>
<accession>A0ABX1NJ07</accession>
<feature type="region of interest" description="Disordered" evidence="1">
    <location>
        <begin position="81"/>
        <end position="105"/>
    </location>
</feature>
<evidence type="ECO:0000313" key="4">
    <source>
        <dbReference type="Proteomes" id="UP000634522"/>
    </source>
</evidence>
<evidence type="ECO:0008006" key="5">
    <source>
        <dbReference type="Google" id="ProtNLM"/>
    </source>
</evidence>
<evidence type="ECO:0000256" key="2">
    <source>
        <dbReference type="SAM" id="Phobius"/>
    </source>
</evidence>
<gene>
    <name evidence="3" type="ORF">GPA27_18035</name>
</gene>
<reference evidence="3 4" key="1">
    <citation type="submission" date="2019-12" db="EMBL/GenBank/DDBJ databases">
        <title>Comparative genomics gives insights into the taxonomy of the Azoarcus-Aromatoleum group and reveals separate origins of nif in the plant-associated Azoarcus and non-plant-associated Aromatoleum sub-groups.</title>
        <authorList>
            <person name="Lafos M."/>
            <person name="Maluk M."/>
            <person name="Batista M."/>
            <person name="Junghare M."/>
            <person name="Carmona M."/>
            <person name="Faoro H."/>
            <person name="Cruz L.M."/>
            <person name="Battistoni F."/>
            <person name="De Souza E."/>
            <person name="Pedrosa F."/>
            <person name="Chen W.-M."/>
            <person name="Poole P.S."/>
            <person name="Dixon R.A."/>
            <person name="James E.K."/>
        </authorList>
    </citation>
    <scope>NUCLEOTIDE SEQUENCE [LARGE SCALE GENOMIC DNA]</scope>
    <source>
        <strain evidence="3 4">T</strain>
    </source>
</reference>
<proteinExistence type="predicted"/>